<organism evidence="2 3">
    <name type="scientific">Daphnia magna</name>
    <dbReference type="NCBI Taxonomy" id="35525"/>
    <lineage>
        <taxon>Eukaryota</taxon>
        <taxon>Metazoa</taxon>
        <taxon>Ecdysozoa</taxon>
        <taxon>Arthropoda</taxon>
        <taxon>Crustacea</taxon>
        <taxon>Branchiopoda</taxon>
        <taxon>Diplostraca</taxon>
        <taxon>Cladocera</taxon>
        <taxon>Anomopoda</taxon>
        <taxon>Daphniidae</taxon>
        <taxon>Daphnia</taxon>
    </lineage>
</organism>
<evidence type="ECO:0000313" key="3">
    <source>
        <dbReference type="Proteomes" id="UP000076858"/>
    </source>
</evidence>
<sequence length="61" mass="7577">MPCVYVWGIYIFIYVYYLCVCLYLKKKTILLFLLCRFFFLYFEIHRVFRTPPPLLTIVLRN</sequence>
<proteinExistence type="predicted"/>
<keyword evidence="1" id="KW-0812">Transmembrane</keyword>
<dbReference type="Proteomes" id="UP000076858">
    <property type="component" value="Unassembled WGS sequence"/>
</dbReference>
<comment type="caution">
    <text evidence="2">The sequence shown here is derived from an EMBL/GenBank/DDBJ whole genome shotgun (WGS) entry which is preliminary data.</text>
</comment>
<gene>
    <name evidence="2" type="ORF">APZ42_023896</name>
</gene>
<name>A0A164U943_9CRUS</name>
<accession>A0A164U943</accession>
<keyword evidence="1" id="KW-0472">Membrane</keyword>
<evidence type="ECO:0000313" key="2">
    <source>
        <dbReference type="EMBL" id="KZS11157.1"/>
    </source>
</evidence>
<keyword evidence="1" id="KW-1133">Transmembrane helix</keyword>
<protein>
    <submittedName>
        <fullName evidence="2">Uncharacterized protein</fullName>
    </submittedName>
</protein>
<evidence type="ECO:0000256" key="1">
    <source>
        <dbReference type="SAM" id="Phobius"/>
    </source>
</evidence>
<dbReference type="AlphaFoldDB" id="A0A164U943"/>
<feature type="transmembrane region" description="Helical" evidence="1">
    <location>
        <begin position="6"/>
        <end position="24"/>
    </location>
</feature>
<reference evidence="2 3" key="1">
    <citation type="submission" date="2016-03" db="EMBL/GenBank/DDBJ databases">
        <title>EvidentialGene: Evidence-directed Construction of Genes on Genomes.</title>
        <authorList>
            <person name="Gilbert D.G."/>
            <person name="Choi J.-H."/>
            <person name="Mockaitis K."/>
            <person name="Colbourne J."/>
            <person name="Pfrender M."/>
        </authorList>
    </citation>
    <scope>NUCLEOTIDE SEQUENCE [LARGE SCALE GENOMIC DNA]</scope>
    <source>
        <strain evidence="2 3">Xinb3</strain>
        <tissue evidence="2">Complete organism</tissue>
    </source>
</reference>
<dbReference type="EMBL" id="LRGB01001581">
    <property type="protein sequence ID" value="KZS11157.1"/>
    <property type="molecule type" value="Genomic_DNA"/>
</dbReference>
<keyword evidence="3" id="KW-1185">Reference proteome</keyword>
<feature type="transmembrane region" description="Helical" evidence="1">
    <location>
        <begin position="29"/>
        <end position="48"/>
    </location>
</feature>